<dbReference type="PANTHER" id="PTHR37833">
    <property type="entry name" value="LIPOPROTEIN-RELATED"/>
    <property type="match status" value="1"/>
</dbReference>
<feature type="signal peptide" evidence="1">
    <location>
        <begin position="1"/>
        <end position="27"/>
    </location>
</feature>
<evidence type="ECO:0000313" key="3">
    <source>
        <dbReference type="Proteomes" id="UP001168552"/>
    </source>
</evidence>
<name>A0ABT8F4A4_9BACT</name>
<dbReference type="Gene3D" id="2.60.40.10">
    <property type="entry name" value="Immunoglobulins"/>
    <property type="match status" value="2"/>
</dbReference>
<dbReference type="InterPro" id="IPR013783">
    <property type="entry name" value="Ig-like_fold"/>
</dbReference>
<reference evidence="2" key="1">
    <citation type="submission" date="2023-06" db="EMBL/GenBank/DDBJ databases">
        <title>Cytophagales bacterium Strain LB-30, isolated from soil.</title>
        <authorList>
            <person name="Liu B."/>
        </authorList>
    </citation>
    <scope>NUCLEOTIDE SEQUENCE</scope>
    <source>
        <strain evidence="2">LB-30</strain>
    </source>
</reference>
<keyword evidence="3" id="KW-1185">Reference proteome</keyword>
<protein>
    <submittedName>
        <fullName evidence="2">DUF1573 domain-containing protein</fullName>
    </submittedName>
</protein>
<evidence type="ECO:0000256" key="1">
    <source>
        <dbReference type="SAM" id="SignalP"/>
    </source>
</evidence>
<proteinExistence type="predicted"/>
<accession>A0ABT8F4A4</accession>
<sequence>MKEGMRMKLFSCGLVLMSLVLAGKGKAQGVPEFEQVTYDFGTVEENEGSLHARFRFKNVGNEELLIAEVQAECGCTSPSWTRQRIMPSDTGSVVVAFQPFNRPGPFNKTVEVKWVGKVNPVTLAIEGRVKPSVKSVEDKFPYVVGGMRFSEEHIYLRNVLTKEEPVLYTLHVLNTTADSLRLTKYHVPSFIDLDFPKVLPPHTQEAIEVRYWPHKRQALGYVRDTFELVSNEKKKAAKFFQITATIEEYFPPISPEERDQSPTLILEKSLLDLGSFRKNTQVQSQVMITNTGKKPLNIRQVSANCDCMKVAVQDRDIQPRQSTSVVVTFNGQGRKGNQQKMITVFSNDPKAPTQVIIVKGNILD</sequence>
<feature type="chain" id="PRO_5046199550" evidence="1">
    <location>
        <begin position="28"/>
        <end position="364"/>
    </location>
</feature>
<gene>
    <name evidence="2" type="ORF">QWY31_07220</name>
</gene>
<keyword evidence="1" id="KW-0732">Signal</keyword>
<organism evidence="2 3">
    <name type="scientific">Shiella aurantiaca</name>
    <dbReference type="NCBI Taxonomy" id="3058365"/>
    <lineage>
        <taxon>Bacteria</taxon>
        <taxon>Pseudomonadati</taxon>
        <taxon>Bacteroidota</taxon>
        <taxon>Cytophagia</taxon>
        <taxon>Cytophagales</taxon>
        <taxon>Shiellaceae</taxon>
        <taxon>Shiella</taxon>
    </lineage>
</organism>
<dbReference type="EMBL" id="JAUHJS010000003">
    <property type="protein sequence ID" value="MDN4165285.1"/>
    <property type="molecule type" value="Genomic_DNA"/>
</dbReference>
<comment type="caution">
    <text evidence="2">The sequence shown here is derived from an EMBL/GenBank/DDBJ whole genome shotgun (WGS) entry which is preliminary data.</text>
</comment>
<evidence type="ECO:0000313" key="2">
    <source>
        <dbReference type="EMBL" id="MDN4165285.1"/>
    </source>
</evidence>
<dbReference type="Pfam" id="PF07610">
    <property type="entry name" value="DUF1573"/>
    <property type="match status" value="2"/>
</dbReference>
<dbReference type="PANTHER" id="PTHR37833:SF1">
    <property type="entry name" value="SIGNAL PEPTIDE PROTEIN"/>
    <property type="match status" value="1"/>
</dbReference>
<dbReference type="InterPro" id="IPR011467">
    <property type="entry name" value="DUF1573"/>
</dbReference>
<dbReference type="Proteomes" id="UP001168552">
    <property type="component" value="Unassembled WGS sequence"/>
</dbReference>